<dbReference type="AlphaFoldDB" id="A0AAW8ULN5"/>
<dbReference type="Proteomes" id="UP001250218">
    <property type="component" value="Unassembled WGS sequence"/>
</dbReference>
<sequence length="40" mass="4246">MIIVAKLAVLVFTDHNFIITGAISKAKKPTVTSPTSIMST</sequence>
<dbReference type="RefSeq" id="WP_283241722.1">
    <property type="nucleotide sequence ID" value="NZ_JABCRL010000030.1"/>
</dbReference>
<name>A0AAW8ULN5_9LACT</name>
<dbReference type="EMBL" id="JARQDL010000032">
    <property type="protein sequence ID" value="MDT2947216.1"/>
    <property type="molecule type" value="Genomic_DNA"/>
</dbReference>
<gene>
    <name evidence="1" type="ORF">P7I04_14510</name>
</gene>
<protein>
    <submittedName>
        <fullName evidence="1">Uncharacterized protein</fullName>
    </submittedName>
</protein>
<reference evidence="1" key="1">
    <citation type="submission" date="2023-03" db="EMBL/GenBank/DDBJ databases">
        <authorList>
            <person name="Shen W."/>
            <person name="Cai J."/>
        </authorList>
    </citation>
    <scope>NUCLEOTIDE SEQUENCE</scope>
    <source>
        <strain evidence="1">Y37</strain>
    </source>
</reference>
<evidence type="ECO:0000313" key="1">
    <source>
        <dbReference type="EMBL" id="MDT2947216.1"/>
    </source>
</evidence>
<evidence type="ECO:0000313" key="2">
    <source>
        <dbReference type="Proteomes" id="UP001250218"/>
    </source>
</evidence>
<organism evidence="1 2">
    <name type="scientific">Lactococcus lactis</name>
    <dbReference type="NCBI Taxonomy" id="1358"/>
    <lineage>
        <taxon>Bacteria</taxon>
        <taxon>Bacillati</taxon>
        <taxon>Bacillota</taxon>
        <taxon>Bacilli</taxon>
        <taxon>Lactobacillales</taxon>
        <taxon>Streptococcaceae</taxon>
        <taxon>Lactococcus</taxon>
    </lineage>
</organism>
<accession>A0AAW8ULN5</accession>
<proteinExistence type="predicted"/>
<comment type="caution">
    <text evidence="1">The sequence shown here is derived from an EMBL/GenBank/DDBJ whole genome shotgun (WGS) entry which is preliminary data.</text>
</comment>